<sequence length="122" mass="14402">MKSGLSRPDRVQFEQMRKLMTPLQRENLFMDSDGLVQINHGGSIEEAEMWYGMNILNGKNSAEAVRNYLDCKLAPHWADYQNPRDLASIRAKDFLRITFLFMRVKRREVLNNRFTNLRFCKS</sequence>
<keyword evidence="2" id="KW-1185">Reference proteome</keyword>
<dbReference type="OrthoDB" id="1325577at2759"/>
<accession>A0A9P0ZNE0</accession>
<gene>
    <name evidence="1" type="ORF">CEURO_LOCUS17285</name>
</gene>
<dbReference type="AlphaFoldDB" id="A0A9P0ZNE0"/>
<dbReference type="Proteomes" id="UP001152484">
    <property type="component" value="Unassembled WGS sequence"/>
</dbReference>
<name>A0A9P0ZNE0_CUSEU</name>
<organism evidence="1 2">
    <name type="scientific">Cuscuta europaea</name>
    <name type="common">European dodder</name>
    <dbReference type="NCBI Taxonomy" id="41803"/>
    <lineage>
        <taxon>Eukaryota</taxon>
        <taxon>Viridiplantae</taxon>
        <taxon>Streptophyta</taxon>
        <taxon>Embryophyta</taxon>
        <taxon>Tracheophyta</taxon>
        <taxon>Spermatophyta</taxon>
        <taxon>Magnoliopsida</taxon>
        <taxon>eudicotyledons</taxon>
        <taxon>Gunneridae</taxon>
        <taxon>Pentapetalae</taxon>
        <taxon>asterids</taxon>
        <taxon>lamiids</taxon>
        <taxon>Solanales</taxon>
        <taxon>Convolvulaceae</taxon>
        <taxon>Cuscuteae</taxon>
        <taxon>Cuscuta</taxon>
        <taxon>Cuscuta subgen. Cuscuta</taxon>
    </lineage>
</organism>
<reference evidence="1" key="1">
    <citation type="submission" date="2022-07" db="EMBL/GenBank/DDBJ databases">
        <authorList>
            <person name="Macas J."/>
            <person name="Novak P."/>
            <person name="Neumann P."/>
        </authorList>
    </citation>
    <scope>NUCLEOTIDE SEQUENCE</scope>
</reference>
<protein>
    <submittedName>
        <fullName evidence="1">Uncharacterized protein</fullName>
    </submittedName>
</protein>
<comment type="caution">
    <text evidence="1">The sequence shown here is derived from an EMBL/GenBank/DDBJ whole genome shotgun (WGS) entry which is preliminary data.</text>
</comment>
<dbReference type="EMBL" id="CAMAPE010000050">
    <property type="protein sequence ID" value="CAH9106438.1"/>
    <property type="molecule type" value="Genomic_DNA"/>
</dbReference>
<evidence type="ECO:0000313" key="1">
    <source>
        <dbReference type="EMBL" id="CAH9106438.1"/>
    </source>
</evidence>
<proteinExistence type="predicted"/>
<evidence type="ECO:0000313" key="2">
    <source>
        <dbReference type="Proteomes" id="UP001152484"/>
    </source>
</evidence>